<accession>A0A3M8K5H3</accession>
<feature type="transmembrane region" description="Helical" evidence="1">
    <location>
        <begin position="109"/>
        <end position="127"/>
    </location>
</feature>
<keyword evidence="1" id="KW-1133">Transmembrane helix</keyword>
<proteinExistence type="predicted"/>
<keyword evidence="1" id="KW-0812">Transmembrane</keyword>
<organism evidence="2 3">
    <name type="scientific">Corynebacterium alimapuense</name>
    <dbReference type="NCBI Taxonomy" id="1576874"/>
    <lineage>
        <taxon>Bacteria</taxon>
        <taxon>Bacillati</taxon>
        <taxon>Actinomycetota</taxon>
        <taxon>Actinomycetes</taxon>
        <taxon>Mycobacteriales</taxon>
        <taxon>Corynebacteriaceae</taxon>
        <taxon>Corynebacterium</taxon>
    </lineage>
</organism>
<dbReference type="OrthoDB" id="4410789at2"/>
<reference evidence="2 3" key="1">
    <citation type="submission" date="2018-02" db="EMBL/GenBank/DDBJ databases">
        <title>Corynebacterium alimpuense sp. nov., a marine obligate actinomycete isolated from sediments of Valparaiso bay, Chile.</title>
        <authorList>
            <person name="Claverias F."/>
            <person name="Gonzales-Siles L."/>
            <person name="Salva-Serra F."/>
            <person name="Inganaes E."/>
            <person name="Molin K."/>
            <person name="Cumsille A."/>
            <person name="Undabarrena A."/>
            <person name="Couve E."/>
            <person name="Moore E.R.B."/>
            <person name="Gomila M."/>
            <person name="Camara B."/>
        </authorList>
    </citation>
    <scope>NUCLEOTIDE SEQUENCE [LARGE SCALE GENOMIC DNA]</scope>
    <source>
        <strain evidence="2 3">CCUG 69366</strain>
    </source>
</reference>
<evidence type="ECO:0000313" key="3">
    <source>
        <dbReference type="Proteomes" id="UP000266975"/>
    </source>
</evidence>
<protein>
    <submittedName>
        <fullName evidence="2">Uncharacterized protein</fullName>
    </submittedName>
</protein>
<feature type="transmembrane region" description="Helical" evidence="1">
    <location>
        <begin position="49"/>
        <end position="65"/>
    </location>
</feature>
<dbReference type="EMBL" id="PTJO01000005">
    <property type="protein sequence ID" value="RNE48473.1"/>
    <property type="molecule type" value="Genomic_DNA"/>
</dbReference>
<gene>
    <name evidence="2" type="ORF">C5L39_08190</name>
</gene>
<comment type="caution">
    <text evidence="2">The sequence shown here is derived from an EMBL/GenBank/DDBJ whole genome shotgun (WGS) entry which is preliminary data.</text>
</comment>
<evidence type="ECO:0000313" key="2">
    <source>
        <dbReference type="EMBL" id="RNE48473.1"/>
    </source>
</evidence>
<feature type="transmembrane region" description="Helical" evidence="1">
    <location>
        <begin position="20"/>
        <end position="43"/>
    </location>
</feature>
<name>A0A3M8K5H3_9CORY</name>
<dbReference type="Proteomes" id="UP000266975">
    <property type="component" value="Unassembled WGS sequence"/>
</dbReference>
<keyword evidence="3" id="KW-1185">Reference proteome</keyword>
<dbReference type="AlphaFoldDB" id="A0A3M8K5H3"/>
<evidence type="ECO:0000256" key="1">
    <source>
        <dbReference type="SAM" id="Phobius"/>
    </source>
</evidence>
<sequence length="130" mass="14157">MTQRIVNADFTRGEAISALVWLSVGSLFGLLLQVVYLGTWISLPGGTQIAFPYTIVLAFLFNMVLTRTARLWTDSPGTALIPLYAWIAGFFLLMFGVEITGDQLILSSFRTIGLLLAGIAGGFWPLARGK</sequence>
<dbReference type="RefSeq" id="WP_123048406.1">
    <property type="nucleotide sequence ID" value="NZ_PTJO01000005.1"/>
</dbReference>
<feature type="transmembrane region" description="Helical" evidence="1">
    <location>
        <begin position="77"/>
        <end position="97"/>
    </location>
</feature>
<keyword evidence="1" id="KW-0472">Membrane</keyword>